<gene>
    <name evidence="2" type="ORF">FPZ54_18490</name>
</gene>
<proteinExistence type="predicted"/>
<accession>A0A518RK23</accession>
<dbReference type="RefSeq" id="WP_145849275.1">
    <property type="nucleotide sequence ID" value="NZ_CP042239.1"/>
</dbReference>
<keyword evidence="1" id="KW-0732">Signal</keyword>
<sequence length="334" mass="36989">MRWIAAALALFATLPAAAQDRPPCREVGDVPHIIIAPAAAEQLAEIGLDRAAIFARMRETSIPETMGCWAMPVGNFDSQLVSVGMAQRNYGTGSLQPQLIAWRDSFNSRRRFKRALKELAPAYGKLFFSKDCLAIPVGDKCRTGILAAHDADGKLNPVALAELTRLFEHDAMLQVQTNTYVALLLEVRAELFRLWPDGPITPRKVKWAIDTRVQQKTLPGDEDVARLRRKLGNVPGSERAAKLKAMLIWYQGLSEAVDQDGVGRDYAWNIQQWTCLIDAGRVDDEQFELLHLTYLRSRTATGNSGRWQALTFSRRAKIILGTGSVSGVRDGGCT</sequence>
<name>A0A518RK23_9SPHN</name>
<feature type="chain" id="PRO_5022131045" evidence="1">
    <location>
        <begin position="19"/>
        <end position="334"/>
    </location>
</feature>
<protein>
    <submittedName>
        <fullName evidence="2">Uncharacterized protein</fullName>
    </submittedName>
</protein>
<evidence type="ECO:0000313" key="2">
    <source>
        <dbReference type="EMBL" id="QDX27801.1"/>
    </source>
</evidence>
<dbReference type="OrthoDB" id="7536694at2"/>
<organism evidence="2 3">
    <name type="scientific">Sphingomonas suaedae</name>
    <dbReference type="NCBI Taxonomy" id="2599297"/>
    <lineage>
        <taxon>Bacteria</taxon>
        <taxon>Pseudomonadati</taxon>
        <taxon>Pseudomonadota</taxon>
        <taxon>Alphaproteobacteria</taxon>
        <taxon>Sphingomonadales</taxon>
        <taxon>Sphingomonadaceae</taxon>
        <taxon>Sphingomonas</taxon>
    </lineage>
</organism>
<evidence type="ECO:0000256" key="1">
    <source>
        <dbReference type="SAM" id="SignalP"/>
    </source>
</evidence>
<evidence type="ECO:0000313" key="3">
    <source>
        <dbReference type="Proteomes" id="UP000318055"/>
    </source>
</evidence>
<feature type="signal peptide" evidence="1">
    <location>
        <begin position="1"/>
        <end position="18"/>
    </location>
</feature>
<dbReference type="Proteomes" id="UP000318055">
    <property type="component" value="Chromosome"/>
</dbReference>
<dbReference type="KEGG" id="ssua:FPZ54_18490"/>
<dbReference type="EMBL" id="CP042239">
    <property type="protein sequence ID" value="QDX27801.1"/>
    <property type="molecule type" value="Genomic_DNA"/>
</dbReference>
<reference evidence="2 3" key="1">
    <citation type="submission" date="2019-07" db="EMBL/GenBank/DDBJ databases">
        <title>Sphingomonas alkalisoli sp. nov., isolated from rhizosphere soil of Suaedae salsa.</title>
        <authorList>
            <person name="Zhang H."/>
            <person name="Xu L."/>
            <person name="Zhang J.-X."/>
            <person name="Sun J.-Q."/>
        </authorList>
    </citation>
    <scope>NUCLEOTIDE SEQUENCE [LARGE SCALE GENOMIC DNA]</scope>
    <source>
        <strain evidence="2 3">XS-10</strain>
    </source>
</reference>
<keyword evidence="3" id="KW-1185">Reference proteome</keyword>
<dbReference type="AlphaFoldDB" id="A0A518RK23"/>